<protein>
    <recommendedName>
        <fullName evidence="6">PIN domain-containing protein</fullName>
    </recommendedName>
</protein>
<evidence type="ECO:0000256" key="3">
    <source>
        <dbReference type="ARBA" id="ARBA00022723"/>
    </source>
</evidence>
<dbReference type="SUPFAM" id="SSF88723">
    <property type="entry name" value="PIN domain-like"/>
    <property type="match status" value="1"/>
</dbReference>
<dbReference type="GO" id="GO:0046872">
    <property type="term" value="F:metal ion binding"/>
    <property type="evidence" value="ECO:0007669"/>
    <property type="project" value="UniProtKB-KW"/>
</dbReference>
<dbReference type="Pfam" id="PF01850">
    <property type="entry name" value="PIN"/>
    <property type="match status" value="1"/>
</dbReference>
<name>A0AAQ4CU72_9CREN</name>
<dbReference type="InterPro" id="IPR029060">
    <property type="entry name" value="PIN-like_dom_sf"/>
</dbReference>
<dbReference type="Gene3D" id="3.40.50.1010">
    <property type="entry name" value="5'-nuclease"/>
    <property type="match status" value="1"/>
</dbReference>
<sequence length="96" mass="10967">MQERLGSIITSILNVIEYPPILDLKDKLLAIYPTKANYELALKIMIKLRKVGKPVNVVDIILASIAINHNMIVITNDRDFDLIKKVEEKLEIQDKP</sequence>
<dbReference type="GeneID" id="68867094"/>
<dbReference type="InterPro" id="IPR002716">
    <property type="entry name" value="PIN_dom"/>
</dbReference>
<dbReference type="RefSeq" id="WP_229569671.1">
    <property type="nucleotide sequence ID" value="NZ_AP025226.1"/>
</dbReference>
<evidence type="ECO:0000259" key="6">
    <source>
        <dbReference type="Pfam" id="PF01850"/>
    </source>
</evidence>
<evidence type="ECO:0000313" key="7">
    <source>
        <dbReference type="EMBL" id="BDB99353.1"/>
    </source>
</evidence>
<keyword evidence="2" id="KW-0540">Nuclease</keyword>
<evidence type="ECO:0000256" key="1">
    <source>
        <dbReference type="ARBA" id="ARBA00022649"/>
    </source>
</evidence>
<accession>A0AAQ4CU72</accession>
<dbReference type="PANTHER" id="PTHR42740">
    <property type="entry name" value="RIBONUCLEASE VAPC3"/>
    <property type="match status" value="1"/>
</dbReference>
<keyword evidence="4" id="KW-0378">Hydrolase</keyword>
<dbReference type="GO" id="GO:0016787">
    <property type="term" value="F:hydrolase activity"/>
    <property type="evidence" value="ECO:0007669"/>
    <property type="project" value="UniProtKB-KW"/>
</dbReference>
<dbReference type="InterPro" id="IPR051749">
    <property type="entry name" value="PINc/VapC_TA_RNase"/>
</dbReference>
<organism evidence="7 8">
    <name type="scientific">Saccharolobus caldissimus</name>
    <dbReference type="NCBI Taxonomy" id="1702097"/>
    <lineage>
        <taxon>Archaea</taxon>
        <taxon>Thermoproteota</taxon>
        <taxon>Thermoprotei</taxon>
        <taxon>Sulfolobales</taxon>
        <taxon>Sulfolobaceae</taxon>
        <taxon>Saccharolobus</taxon>
    </lineage>
</organism>
<dbReference type="EMBL" id="AP025226">
    <property type="protein sequence ID" value="BDB99353.1"/>
    <property type="molecule type" value="Genomic_DNA"/>
</dbReference>
<keyword evidence="1" id="KW-1277">Toxin-antitoxin system</keyword>
<keyword evidence="8" id="KW-1185">Reference proteome</keyword>
<evidence type="ECO:0000256" key="4">
    <source>
        <dbReference type="ARBA" id="ARBA00022801"/>
    </source>
</evidence>
<reference evidence="7 8" key="1">
    <citation type="journal article" date="2022" name="Microbiol. Resour. Announc.">
        <title>Complete Genome Sequence of the Hyperthermophilic and Acidophilic Archaeon Saccharolobus caldissimus Strain HS-3T.</title>
        <authorList>
            <person name="Sakai H.D."/>
            <person name="Kurosawa N."/>
        </authorList>
    </citation>
    <scope>NUCLEOTIDE SEQUENCE [LARGE SCALE GENOMIC DNA]</scope>
    <source>
        <strain evidence="7 8">JCM32116</strain>
    </source>
</reference>
<dbReference type="GO" id="GO:0004540">
    <property type="term" value="F:RNA nuclease activity"/>
    <property type="evidence" value="ECO:0007669"/>
    <property type="project" value="TreeGrafter"/>
</dbReference>
<gene>
    <name evidence="7" type="ORF">SACC_23700</name>
</gene>
<keyword evidence="3" id="KW-0479">Metal-binding</keyword>
<evidence type="ECO:0000256" key="5">
    <source>
        <dbReference type="ARBA" id="ARBA00022842"/>
    </source>
</evidence>
<feature type="domain" description="PIN" evidence="6">
    <location>
        <begin position="23"/>
        <end position="84"/>
    </location>
</feature>
<evidence type="ECO:0000313" key="8">
    <source>
        <dbReference type="Proteomes" id="UP001319921"/>
    </source>
</evidence>
<dbReference type="PANTHER" id="PTHR42740:SF1">
    <property type="entry name" value="RIBONUCLEASE VAPC3"/>
    <property type="match status" value="1"/>
</dbReference>
<dbReference type="Proteomes" id="UP001319921">
    <property type="component" value="Chromosome"/>
</dbReference>
<dbReference type="AlphaFoldDB" id="A0AAQ4CU72"/>
<keyword evidence="5" id="KW-0460">Magnesium</keyword>
<dbReference type="KEGG" id="scas:SACC_23700"/>
<evidence type="ECO:0000256" key="2">
    <source>
        <dbReference type="ARBA" id="ARBA00022722"/>
    </source>
</evidence>
<proteinExistence type="predicted"/>